<comment type="caution">
    <text evidence="2">The sequence shown here is derived from an EMBL/GenBank/DDBJ whole genome shotgun (WGS) entry which is preliminary data.</text>
</comment>
<proteinExistence type="predicted"/>
<accession>A0A4U3MAY0</accession>
<dbReference type="Proteomes" id="UP000308705">
    <property type="component" value="Unassembled WGS sequence"/>
</dbReference>
<dbReference type="PANTHER" id="PTHR33744:SF17">
    <property type="entry name" value="CONSERVED PROTEIN"/>
    <property type="match status" value="1"/>
</dbReference>
<gene>
    <name evidence="2" type="ORF">FDA94_23310</name>
</gene>
<dbReference type="AlphaFoldDB" id="A0A4U3MAY0"/>
<name>A0A4U3MAY0_9ACTN</name>
<dbReference type="EMBL" id="SZQA01000023">
    <property type="protein sequence ID" value="TKK86141.1"/>
    <property type="molecule type" value="Genomic_DNA"/>
</dbReference>
<evidence type="ECO:0000313" key="2">
    <source>
        <dbReference type="EMBL" id="TKK86141.1"/>
    </source>
</evidence>
<feature type="domain" description="PucR C-terminal helix-turn-helix" evidence="1">
    <location>
        <begin position="282"/>
        <end position="340"/>
    </location>
</feature>
<dbReference type="Pfam" id="PF13556">
    <property type="entry name" value="HTH_30"/>
    <property type="match status" value="1"/>
</dbReference>
<organism evidence="2 3">
    <name type="scientific">Herbidospora galbida</name>
    <dbReference type="NCBI Taxonomy" id="2575442"/>
    <lineage>
        <taxon>Bacteria</taxon>
        <taxon>Bacillati</taxon>
        <taxon>Actinomycetota</taxon>
        <taxon>Actinomycetes</taxon>
        <taxon>Streptosporangiales</taxon>
        <taxon>Streptosporangiaceae</taxon>
        <taxon>Herbidospora</taxon>
    </lineage>
</organism>
<evidence type="ECO:0000313" key="3">
    <source>
        <dbReference type="Proteomes" id="UP000308705"/>
    </source>
</evidence>
<dbReference type="PANTHER" id="PTHR33744">
    <property type="entry name" value="CARBOHYDRATE DIACID REGULATOR"/>
    <property type="match status" value="1"/>
</dbReference>
<protein>
    <submittedName>
        <fullName evidence="2">PucR family transcriptional regulator</fullName>
    </submittedName>
</protein>
<dbReference type="InterPro" id="IPR025736">
    <property type="entry name" value="PucR_C-HTH_dom"/>
</dbReference>
<evidence type="ECO:0000259" key="1">
    <source>
        <dbReference type="Pfam" id="PF13556"/>
    </source>
</evidence>
<dbReference type="OrthoDB" id="4534407at2"/>
<sequence>MHNNVSMQDLVDEIARLLDASVTVEDRAFELVAYGVQSGVVDEVRQESILRRRATAATRAHFEAYGIATADHPVRIPEAPGFLARVCVPLRHKGVTYGYLWLLDSGRLPDALLDRAAPLFARLAAALAHEAQIRRAPLDDLFSPNPQARLEAARGIEGPLVALAVAAGPAEVPVSWSLPRDVLTGQAGAHPAFLAPPVRAREAATRLNAMYGVPVGAGDPRQDPEDAWESWREALSSLRVAEKTGEPVAHWSELGVYRYLVRLPHHELAELAGETSALPEELAATLETYLDRAGHVQKTAAALGIHRQTLYYRLGRAAEFTGKDLSNGQDRLLLHLSLKARRL</sequence>
<dbReference type="InterPro" id="IPR051448">
    <property type="entry name" value="CdaR-like_regulators"/>
</dbReference>
<dbReference type="InterPro" id="IPR042070">
    <property type="entry name" value="PucR_C-HTH_sf"/>
</dbReference>
<reference evidence="2 3" key="1">
    <citation type="submission" date="2019-04" db="EMBL/GenBank/DDBJ databases">
        <title>Herbidospora sp. NEAU-GS14.nov., a novel actinomycete isolated from soil.</title>
        <authorList>
            <person name="Han L."/>
        </authorList>
    </citation>
    <scope>NUCLEOTIDE SEQUENCE [LARGE SCALE GENOMIC DNA]</scope>
    <source>
        <strain evidence="2 3">NEAU-GS14</strain>
    </source>
</reference>
<keyword evidence="3" id="KW-1185">Reference proteome</keyword>
<dbReference type="Gene3D" id="1.10.10.2840">
    <property type="entry name" value="PucR C-terminal helix-turn-helix domain"/>
    <property type="match status" value="1"/>
</dbReference>